<accession>A0A5J4QFE6</accession>
<reference evidence="3" key="1">
    <citation type="submission" date="2019-03" db="EMBL/GenBank/DDBJ databases">
        <title>Single cell metagenomics reveals metabolic interactions within the superorganism composed of flagellate Streblomastix strix and complex community of Bacteroidetes bacteria on its surface.</title>
        <authorList>
            <person name="Treitli S.C."/>
            <person name="Kolisko M."/>
            <person name="Husnik F."/>
            <person name="Keeling P."/>
            <person name="Hampl V."/>
        </authorList>
    </citation>
    <scope>NUCLEOTIDE SEQUENCE</scope>
    <source>
        <strain evidence="3">STM</strain>
    </source>
</reference>
<dbReference type="PANTHER" id="PTHR30069">
    <property type="entry name" value="TONB-DEPENDENT OUTER MEMBRANE RECEPTOR"/>
    <property type="match status" value="1"/>
</dbReference>
<dbReference type="InterPro" id="IPR037066">
    <property type="entry name" value="Plug_dom_sf"/>
</dbReference>
<evidence type="ECO:0000256" key="1">
    <source>
        <dbReference type="ARBA" id="ARBA00022729"/>
    </source>
</evidence>
<dbReference type="Pfam" id="PF07715">
    <property type="entry name" value="Plug"/>
    <property type="match status" value="1"/>
</dbReference>
<dbReference type="PROSITE" id="PS52016">
    <property type="entry name" value="TONB_DEPENDENT_REC_3"/>
    <property type="match status" value="1"/>
</dbReference>
<dbReference type="Pfam" id="PF13715">
    <property type="entry name" value="CarbopepD_reg_2"/>
    <property type="match status" value="1"/>
</dbReference>
<proteinExistence type="predicted"/>
<dbReference type="GO" id="GO:0015344">
    <property type="term" value="F:siderophore uptake transmembrane transporter activity"/>
    <property type="evidence" value="ECO:0007669"/>
    <property type="project" value="TreeGrafter"/>
</dbReference>
<dbReference type="PANTHER" id="PTHR30069:SF29">
    <property type="entry name" value="HEMOGLOBIN AND HEMOGLOBIN-HAPTOGLOBIN-BINDING PROTEIN 1-RELATED"/>
    <property type="match status" value="1"/>
</dbReference>
<dbReference type="AlphaFoldDB" id="A0A5J4QFE6"/>
<evidence type="ECO:0000259" key="2">
    <source>
        <dbReference type="Pfam" id="PF07715"/>
    </source>
</evidence>
<dbReference type="Gene3D" id="2.170.130.10">
    <property type="entry name" value="TonB-dependent receptor, plug domain"/>
    <property type="match status" value="1"/>
</dbReference>
<keyword evidence="1" id="KW-0732">Signal</keyword>
<name>A0A5J4QFE6_9ZZZZ</name>
<feature type="domain" description="TonB-dependent receptor plug" evidence="2">
    <location>
        <begin position="119"/>
        <end position="234"/>
    </location>
</feature>
<dbReference type="InterPro" id="IPR039426">
    <property type="entry name" value="TonB-dep_rcpt-like"/>
</dbReference>
<dbReference type="Gene3D" id="2.60.40.1120">
    <property type="entry name" value="Carboxypeptidase-like, regulatory domain"/>
    <property type="match status" value="1"/>
</dbReference>
<feature type="non-terminal residue" evidence="3">
    <location>
        <position position="348"/>
    </location>
</feature>
<evidence type="ECO:0000313" key="3">
    <source>
        <dbReference type="EMBL" id="KAA6320295.1"/>
    </source>
</evidence>
<organism evidence="3">
    <name type="scientific">termite gut metagenome</name>
    <dbReference type="NCBI Taxonomy" id="433724"/>
    <lineage>
        <taxon>unclassified sequences</taxon>
        <taxon>metagenomes</taxon>
        <taxon>organismal metagenomes</taxon>
    </lineage>
</organism>
<gene>
    <name evidence="3" type="ORF">EZS27_029915</name>
</gene>
<protein>
    <submittedName>
        <fullName evidence="3">TonB-dependent receptor SusC</fullName>
    </submittedName>
</protein>
<dbReference type="SUPFAM" id="SSF56935">
    <property type="entry name" value="Porins"/>
    <property type="match status" value="1"/>
</dbReference>
<dbReference type="InterPro" id="IPR023997">
    <property type="entry name" value="TonB-dep_OMP_SusC/RagA_CS"/>
</dbReference>
<dbReference type="EMBL" id="SNRY01003633">
    <property type="protein sequence ID" value="KAA6320295.1"/>
    <property type="molecule type" value="Genomic_DNA"/>
</dbReference>
<dbReference type="NCBIfam" id="TIGR04057">
    <property type="entry name" value="SusC_RagA_signa"/>
    <property type="match status" value="1"/>
</dbReference>
<dbReference type="FunFam" id="2.170.130.10:FF:000008">
    <property type="entry name" value="SusC/RagA family TonB-linked outer membrane protein"/>
    <property type="match status" value="1"/>
</dbReference>
<dbReference type="InterPro" id="IPR023996">
    <property type="entry name" value="TonB-dep_OMP_SusC/RagA"/>
</dbReference>
<dbReference type="InterPro" id="IPR012910">
    <property type="entry name" value="Plug_dom"/>
</dbReference>
<comment type="caution">
    <text evidence="3">The sequence shown here is derived from an EMBL/GenBank/DDBJ whole genome shotgun (WGS) entry which is preliminary data.</text>
</comment>
<dbReference type="GO" id="GO:0044718">
    <property type="term" value="P:siderophore transmembrane transport"/>
    <property type="evidence" value="ECO:0007669"/>
    <property type="project" value="TreeGrafter"/>
</dbReference>
<keyword evidence="3" id="KW-0675">Receptor</keyword>
<dbReference type="InterPro" id="IPR008969">
    <property type="entry name" value="CarboxyPept-like_regulatory"/>
</dbReference>
<dbReference type="FunFam" id="2.60.40.1120:FF:000003">
    <property type="entry name" value="Outer membrane protein Omp121"/>
    <property type="match status" value="1"/>
</dbReference>
<dbReference type="NCBIfam" id="TIGR04056">
    <property type="entry name" value="OMP_RagA_SusC"/>
    <property type="match status" value="1"/>
</dbReference>
<sequence>MRNTTYRKPFRLLLLLLLFPFCASFAQTITVKGVVKDTAGELIIGASVVELGTTNGTITDMDGNFTLKVPSRGKLAVSFIGYQSQNIDISGQTQFNVILRDDTKLLDEVVVVGYGQMKRSDLTGSVVSVSSDAIAKSVTTSIDQVLQGKAAGVQVQQNTGMPGGSSSIRIRGISSLNASNEPIFVIDGVIIDGSTGSGNDNALASINPSDIVSMDVLKDASATAIYGARAANGVIIITTKRGTKGEASIAYNGYVGWQQMPVKLDLLNLREYGILKNERAELGIVQKDSYFVRPDLLGNGTDWQDELFNSAMMNNHNLSVTGGTENNTYALGAGYLNQDGIAVGSGFK</sequence>
<dbReference type="SUPFAM" id="SSF49464">
    <property type="entry name" value="Carboxypeptidase regulatory domain-like"/>
    <property type="match status" value="1"/>
</dbReference>